<comment type="similarity">
    <text evidence="1">Belongs to the MYG1 family.</text>
</comment>
<dbReference type="PANTHER" id="PTHR11215">
    <property type="entry name" value="METAL DEPENDENT HYDROLASE - RELATED"/>
    <property type="match status" value="1"/>
</dbReference>
<dbReference type="STRING" id="48269.A0A183MU86"/>
<evidence type="ECO:0000256" key="3">
    <source>
        <dbReference type="SAM" id="Phobius"/>
    </source>
</evidence>
<evidence type="ECO:0000313" key="4">
    <source>
        <dbReference type="EMBL" id="VDP32234.1"/>
    </source>
</evidence>
<keyword evidence="5" id="KW-1185">Reference proteome</keyword>
<dbReference type="Pfam" id="PF03690">
    <property type="entry name" value="MYG1_exonuc"/>
    <property type="match status" value="1"/>
</dbReference>
<feature type="compositionally biased region" description="Basic residues" evidence="2">
    <location>
        <begin position="133"/>
        <end position="149"/>
    </location>
</feature>
<name>A0A183MU86_9TREM</name>
<dbReference type="GO" id="GO:0005634">
    <property type="term" value="C:nucleus"/>
    <property type="evidence" value="ECO:0007669"/>
    <property type="project" value="TreeGrafter"/>
</dbReference>
<reference evidence="4 5" key="1">
    <citation type="submission" date="2018-11" db="EMBL/GenBank/DDBJ databases">
        <authorList>
            <consortium name="Pathogen Informatics"/>
        </authorList>
    </citation>
    <scope>NUCLEOTIDE SEQUENCE [LARGE SCALE GENOMIC DNA]</scope>
    <source>
        <strain evidence="4 5">Zambia</strain>
    </source>
</reference>
<dbReference type="EMBL" id="UZAI01018023">
    <property type="protein sequence ID" value="VDP32234.1"/>
    <property type="molecule type" value="Genomic_DNA"/>
</dbReference>
<dbReference type="Proteomes" id="UP000277204">
    <property type="component" value="Unassembled WGS sequence"/>
</dbReference>
<feature type="region of interest" description="Disordered" evidence="2">
    <location>
        <begin position="128"/>
        <end position="149"/>
    </location>
</feature>
<organism evidence="4 5">
    <name type="scientific">Schistosoma margrebowiei</name>
    <dbReference type="NCBI Taxonomy" id="48269"/>
    <lineage>
        <taxon>Eukaryota</taxon>
        <taxon>Metazoa</taxon>
        <taxon>Spiralia</taxon>
        <taxon>Lophotrochozoa</taxon>
        <taxon>Platyhelminthes</taxon>
        <taxon>Trematoda</taxon>
        <taxon>Digenea</taxon>
        <taxon>Strigeidida</taxon>
        <taxon>Schistosomatoidea</taxon>
        <taxon>Schistosomatidae</taxon>
        <taxon>Schistosoma</taxon>
    </lineage>
</organism>
<dbReference type="GO" id="GO:0005737">
    <property type="term" value="C:cytoplasm"/>
    <property type="evidence" value="ECO:0007669"/>
    <property type="project" value="TreeGrafter"/>
</dbReference>
<evidence type="ECO:0000256" key="2">
    <source>
        <dbReference type="SAM" id="MobiDB-lite"/>
    </source>
</evidence>
<protein>
    <submittedName>
        <fullName evidence="4">Uncharacterized protein</fullName>
    </submittedName>
</protein>
<feature type="transmembrane region" description="Helical" evidence="3">
    <location>
        <begin position="16"/>
        <end position="38"/>
    </location>
</feature>
<evidence type="ECO:0000256" key="1">
    <source>
        <dbReference type="ARBA" id="ARBA00010105"/>
    </source>
</evidence>
<keyword evidence="3" id="KW-1133">Transmembrane helix</keyword>
<gene>
    <name evidence="4" type="ORF">SMRZ_LOCUS19611</name>
</gene>
<dbReference type="AlphaFoldDB" id="A0A183MU86"/>
<accession>A0A183MU86</accession>
<evidence type="ECO:0000313" key="5">
    <source>
        <dbReference type="Proteomes" id="UP000277204"/>
    </source>
</evidence>
<keyword evidence="3" id="KW-0472">Membrane</keyword>
<dbReference type="InterPro" id="IPR003226">
    <property type="entry name" value="MYG1_exonuclease"/>
</dbReference>
<proteinExistence type="inferred from homology"/>
<keyword evidence="3" id="KW-0812">Transmembrane</keyword>
<sequence length="149" mass="15967">MSDFSASAGILSDPTVFPFLICLMTMVISSVVGGVTSIGRSIGAALMFGGFNEVGLFKSSSKLPFPSDWRSLQDDQLCAMTGISGCIFVHNCGHLGSNKTRDGAIEMARFVVNESKLQQGNVIRTALTPPKFSRGRGRKSSVNNRNKKC</sequence>
<dbReference type="PANTHER" id="PTHR11215:SF1">
    <property type="entry name" value="MYG1 EXONUCLEASE"/>
    <property type="match status" value="1"/>
</dbReference>